<evidence type="ECO:0000313" key="1">
    <source>
        <dbReference type="EMBL" id="WFD23790.1"/>
    </source>
</evidence>
<dbReference type="AlphaFoldDB" id="A0AAF0EDU2"/>
<dbReference type="Proteomes" id="UP001214415">
    <property type="component" value="Chromosome 4"/>
</dbReference>
<keyword evidence="2" id="KW-1185">Reference proteome</keyword>
<organism evidence="1 2">
    <name type="scientific">Malassezia equina</name>
    <dbReference type="NCBI Taxonomy" id="1381935"/>
    <lineage>
        <taxon>Eukaryota</taxon>
        <taxon>Fungi</taxon>
        <taxon>Dikarya</taxon>
        <taxon>Basidiomycota</taxon>
        <taxon>Ustilaginomycotina</taxon>
        <taxon>Malasseziomycetes</taxon>
        <taxon>Malasseziales</taxon>
        <taxon>Malasseziaceae</taxon>
        <taxon>Malassezia</taxon>
    </lineage>
</organism>
<protein>
    <submittedName>
        <fullName evidence="1">Uncharacterized protein</fullName>
    </submittedName>
</protein>
<sequence length="178" mass="19962">MRYSFPRCVWRVKLVRSYFAIEIDMSTQGSKKKLFETHGSTPALGASSALLPAMQDTKYTVSWTAALDKLTSAILPQTQRAIDTLFERMYVMDRPDRSTYSLANDADSCSVYDALEKAEKQLESLAHFLTTSGLAGLPVNKDRELTLNDMAMTSRRLFEQRARMSEATALVSSIFSPL</sequence>
<name>A0AAF0EDU2_9BASI</name>
<proteinExistence type="predicted"/>
<dbReference type="EMBL" id="CP119903">
    <property type="protein sequence ID" value="WFD23790.1"/>
    <property type="molecule type" value="Genomic_DNA"/>
</dbReference>
<evidence type="ECO:0000313" key="2">
    <source>
        <dbReference type="Proteomes" id="UP001214415"/>
    </source>
</evidence>
<reference evidence="1" key="1">
    <citation type="submission" date="2023-03" db="EMBL/GenBank/DDBJ databases">
        <title>Mating type loci evolution in Malassezia.</title>
        <authorList>
            <person name="Coelho M.A."/>
        </authorList>
    </citation>
    <scope>NUCLEOTIDE SEQUENCE</scope>
    <source>
        <strain evidence="1">CBS 12830</strain>
    </source>
</reference>
<gene>
    <name evidence="1" type="ORF">MEQU1_002484</name>
</gene>
<accession>A0AAF0EDU2</accession>